<feature type="compositionally biased region" description="Low complexity" evidence="1">
    <location>
        <begin position="58"/>
        <end position="74"/>
    </location>
</feature>
<name>A0A7D9L401_PARCT</name>
<evidence type="ECO:0000256" key="1">
    <source>
        <dbReference type="SAM" id="MobiDB-lite"/>
    </source>
</evidence>
<keyword evidence="3" id="KW-1185">Reference proteome</keyword>
<feature type="region of interest" description="Disordered" evidence="1">
    <location>
        <begin position="1"/>
        <end position="80"/>
    </location>
</feature>
<evidence type="ECO:0000313" key="2">
    <source>
        <dbReference type="EMBL" id="CAB4026699.1"/>
    </source>
</evidence>
<proteinExistence type="predicted"/>
<gene>
    <name evidence="2" type="ORF">PACLA_8A057166</name>
</gene>
<dbReference type="AlphaFoldDB" id="A0A7D9L401"/>
<feature type="compositionally biased region" description="Polar residues" evidence="1">
    <location>
        <begin position="46"/>
        <end position="57"/>
    </location>
</feature>
<accession>A0A7D9L401</accession>
<sequence length="175" mass="19462">MENERITDEKTRQIIGYRHNLEETMSSTLPRSSSQGKKKLAPDSLSLVNEPSILSQGPLSRNNPLSSSLQDLSQTDGRFYDDNIQKSTSMASFEFTGSRSTSGIGSDFSSSNGSMQNFTRRFGLFSSKRVHKNPSERKLTKSAGSLEDIKSMRRKTSSTSDQRKSEFFVTSPIAT</sequence>
<feature type="region of interest" description="Disordered" evidence="1">
    <location>
        <begin position="129"/>
        <end position="175"/>
    </location>
</feature>
<dbReference type="EMBL" id="CACRXK020014358">
    <property type="protein sequence ID" value="CAB4026699.1"/>
    <property type="molecule type" value="Genomic_DNA"/>
</dbReference>
<comment type="caution">
    <text evidence="2">The sequence shown here is derived from an EMBL/GenBank/DDBJ whole genome shotgun (WGS) entry which is preliminary data.</text>
</comment>
<protein>
    <submittedName>
        <fullName evidence="2">Uncharacterized protein</fullName>
    </submittedName>
</protein>
<feature type="compositionally biased region" description="Basic and acidic residues" evidence="1">
    <location>
        <begin position="1"/>
        <end position="12"/>
    </location>
</feature>
<feature type="compositionally biased region" description="Polar residues" evidence="1">
    <location>
        <begin position="23"/>
        <end position="35"/>
    </location>
</feature>
<evidence type="ECO:0000313" key="3">
    <source>
        <dbReference type="Proteomes" id="UP001152795"/>
    </source>
</evidence>
<dbReference type="Proteomes" id="UP001152795">
    <property type="component" value="Unassembled WGS sequence"/>
</dbReference>
<organism evidence="2 3">
    <name type="scientific">Paramuricea clavata</name>
    <name type="common">Red gorgonian</name>
    <name type="synonym">Violescent sea-whip</name>
    <dbReference type="NCBI Taxonomy" id="317549"/>
    <lineage>
        <taxon>Eukaryota</taxon>
        <taxon>Metazoa</taxon>
        <taxon>Cnidaria</taxon>
        <taxon>Anthozoa</taxon>
        <taxon>Octocorallia</taxon>
        <taxon>Malacalcyonacea</taxon>
        <taxon>Plexauridae</taxon>
        <taxon>Paramuricea</taxon>
    </lineage>
</organism>
<reference evidence="2" key="1">
    <citation type="submission" date="2020-04" db="EMBL/GenBank/DDBJ databases">
        <authorList>
            <person name="Alioto T."/>
            <person name="Alioto T."/>
            <person name="Gomez Garrido J."/>
        </authorList>
    </citation>
    <scope>NUCLEOTIDE SEQUENCE</scope>
    <source>
        <strain evidence="2">A484AB</strain>
    </source>
</reference>